<dbReference type="Proteomes" id="UP000712080">
    <property type="component" value="Unassembled WGS sequence"/>
</dbReference>
<dbReference type="RefSeq" id="WP_169525484.1">
    <property type="nucleotide sequence ID" value="NZ_JAAMPU010000091.1"/>
</dbReference>
<name>A0A972FJW4_9FLAO</name>
<dbReference type="AlphaFoldDB" id="A0A972FJW4"/>
<reference evidence="1" key="1">
    <citation type="submission" date="2020-02" db="EMBL/GenBank/DDBJ databases">
        <title>Flavobacterium sp. genome.</title>
        <authorList>
            <person name="Jung H.S."/>
            <person name="Baek J.H."/>
            <person name="Jeon C.O."/>
        </authorList>
    </citation>
    <scope>NUCLEOTIDE SEQUENCE</scope>
    <source>
        <strain evidence="1">SE-s28</strain>
    </source>
</reference>
<accession>A0A972FJW4</accession>
<keyword evidence="2" id="KW-1185">Reference proteome</keyword>
<protein>
    <submittedName>
        <fullName evidence="1">Uncharacterized protein</fullName>
    </submittedName>
</protein>
<organism evidence="1 2">
    <name type="scientific">Flavobacterium silvaticum</name>
    <dbReference type="NCBI Taxonomy" id="1852020"/>
    <lineage>
        <taxon>Bacteria</taxon>
        <taxon>Pseudomonadati</taxon>
        <taxon>Bacteroidota</taxon>
        <taxon>Flavobacteriia</taxon>
        <taxon>Flavobacteriales</taxon>
        <taxon>Flavobacteriaceae</taxon>
        <taxon>Flavobacterium</taxon>
    </lineage>
</organism>
<gene>
    <name evidence="1" type="ORF">G6047_00820</name>
</gene>
<dbReference type="EMBL" id="JAAMPU010000091">
    <property type="protein sequence ID" value="NMH26560.1"/>
    <property type="molecule type" value="Genomic_DNA"/>
</dbReference>
<proteinExistence type="predicted"/>
<evidence type="ECO:0000313" key="2">
    <source>
        <dbReference type="Proteomes" id="UP000712080"/>
    </source>
</evidence>
<evidence type="ECO:0000313" key="1">
    <source>
        <dbReference type="EMBL" id="NMH26560.1"/>
    </source>
</evidence>
<sequence>MSNEPATKPAISPTQSELIESNLSKFLEEITALIDNLPFQLTMISIKHRNLLEKLEKISTQHIKTDDKGNESTIYRVVSEHADEFTKIHKLLRRLDIAKKILPRNYIVSIVSQYDAFLGELCRILFEINPNIIRSSEKTWNAEDIFNYKTLDELKEHMIDKEVDSLLREEHHEQLKILERKITKVANKEFTLTTDLAILPCFVELTQRRNLFVHTNGLITRQYLEAKSRWKFETECSGNLNEELKADQEYCEKSFRTLFEMAVKLTHVLWRKLVPTDREKADIHLNQTIYELLLDGKYELAIVISDFALNVIKRFSKEQFRKFIIINKAIAFKVLGKPDKCQNILNAEDWSIGNEFKLAKAILEDDYEEAKKMMLKIGSLDELVNKYAYKNWPLFKDFRKSKEFLDAYQTIYGEDFVFEEKQENARINDVDLELEN</sequence>
<comment type="caution">
    <text evidence="1">The sequence shown here is derived from an EMBL/GenBank/DDBJ whole genome shotgun (WGS) entry which is preliminary data.</text>
</comment>